<evidence type="ECO:0000256" key="5">
    <source>
        <dbReference type="ARBA" id="ARBA00022692"/>
    </source>
</evidence>
<organism evidence="9 10">
    <name type="scientific">Kaistella chaponensis</name>
    <dbReference type="NCBI Taxonomy" id="713588"/>
    <lineage>
        <taxon>Bacteria</taxon>
        <taxon>Pseudomonadati</taxon>
        <taxon>Bacteroidota</taxon>
        <taxon>Flavobacteriia</taxon>
        <taxon>Flavobacteriales</taxon>
        <taxon>Weeksellaceae</taxon>
        <taxon>Chryseobacterium group</taxon>
        <taxon>Kaistella</taxon>
    </lineage>
</organism>
<dbReference type="SUPFAM" id="SSF56954">
    <property type="entry name" value="Outer membrane efflux proteins (OEP)"/>
    <property type="match status" value="1"/>
</dbReference>
<evidence type="ECO:0000256" key="7">
    <source>
        <dbReference type="ARBA" id="ARBA00023237"/>
    </source>
</evidence>
<evidence type="ECO:0000313" key="10">
    <source>
        <dbReference type="Proteomes" id="UP000185839"/>
    </source>
</evidence>
<accession>A0A1N7LHZ7</accession>
<dbReference type="AlphaFoldDB" id="A0A1N7LHZ7"/>
<dbReference type="GO" id="GO:0009279">
    <property type="term" value="C:cell outer membrane"/>
    <property type="evidence" value="ECO:0007669"/>
    <property type="project" value="UniProtKB-SubCell"/>
</dbReference>
<evidence type="ECO:0000313" key="9">
    <source>
        <dbReference type="EMBL" id="SIS73423.1"/>
    </source>
</evidence>
<dbReference type="RefSeq" id="WP_076386753.1">
    <property type="nucleotide sequence ID" value="NZ_FTOI01000005.1"/>
</dbReference>
<dbReference type="Gene3D" id="1.20.1600.10">
    <property type="entry name" value="Outer membrane efflux proteins (OEP)"/>
    <property type="match status" value="1"/>
</dbReference>
<dbReference type="PANTHER" id="PTHR30026">
    <property type="entry name" value="OUTER MEMBRANE PROTEIN TOLC"/>
    <property type="match status" value="1"/>
</dbReference>
<dbReference type="EMBL" id="FTOI01000005">
    <property type="protein sequence ID" value="SIS73423.1"/>
    <property type="molecule type" value="Genomic_DNA"/>
</dbReference>
<dbReference type="PANTHER" id="PTHR30026:SF20">
    <property type="entry name" value="OUTER MEMBRANE PROTEIN TOLC"/>
    <property type="match status" value="1"/>
</dbReference>
<reference evidence="10" key="1">
    <citation type="submission" date="2017-01" db="EMBL/GenBank/DDBJ databases">
        <authorList>
            <person name="Varghese N."/>
            <person name="Submissions S."/>
        </authorList>
    </citation>
    <scope>NUCLEOTIDE SEQUENCE [LARGE SCALE GENOMIC DNA]</scope>
    <source>
        <strain evidence="10">DSM 23145</strain>
    </source>
</reference>
<proteinExistence type="inferred from homology"/>
<dbReference type="GO" id="GO:0015562">
    <property type="term" value="F:efflux transmembrane transporter activity"/>
    <property type="evidence" value="ECO:0007669"/>
    <property type="project" value="InterPro"/>
</dbReference>
<evidence type="ECO:0000256" key="2">
    <source>
        <dbReference type="ARBA" id="ARBA00007613"/>
    </source>
</evidence>
<feature type="chain" id="PRO_5012749306" evidence="8">
    <location>
        <begin position="19"/>
        <end position="446"/>
    </location>
</feature>
<dbReference type="Proteomes" id="UP000185839">
    <property type="component" value="Unassembled WGS sequence"/>
</dbReference>
<keyword evidence="10" id="KW-1185">Reference proteome</keyword>
<evidence type="ECO:0000256" key="6">
    <source>
        <dbReference type="ARBA" id="ARBA00023136"/>
    </source>
</evidence>
<comment type="subcellular location">
    <subcellularLocation>
        <location evidence="1">Cell outer membrane</location>
    </subcellularLocation>
</comment>
<name>A0A1N7LHZ7_9FLAO</name>
<evidence type="ECO:0000256" key="4">
    <source>
        <dbReference type="ARBA" id="ARBA00022452"/>
    </source>
</evidence>
<dbReference type="GO" id="GO:1990281">
    <property type="term" value="C:efflux pump complex"/>
    <property type="evidence" value="ECO:0007669"/>
    <property type="project" value="TreeGrafter"/>
</dbReference>
<evidence type="ECO:0000256" key="3">
    <source>
        <dbReference type="ARBA" id="ARBA00022448"/>
    </source>
</evidence>
<sequence length="446" mass="50012">MKKSAFFLLSLFSVLAFSQKKWSLQECVNYAVENNLQILQNELNTKIQDQSLQIAKRQYLPSVSASVNNNASFGQGRDIFGNTSRNDNFNNNANVGANILLYNNGSLEKNIRKIQFDVEATKFDVEKIKNDISLQIAQQYLSVLLNREITKISQSALENADKLYKRAKITTEVGTTAQTVLAEASAALAREKQNVKTAEINTDRSLFALAMLLQLPDYKNFDVQEVPLENKLDAPLFSAENIISKAYENQPQIKAAESRIKSSEAQTEVARTAFWPTITANAGISSSYFTLFDAGRDLNGNKIIQNGFFKQYKDNFGQQVGLSANIPIFNKGITKIQVQQSKINEDIARNTLLQQRQQVLQNVQKSQFDAEANYENYLAAMETEKSSKLALDFAEKSFEAGRTTVYDMNSARNNYANARGAVAQAKYNYLFSMKLLNFYAGIPLSL</sequence>
<keyword evidence="3" id="KW-0813">Transport</keyword>
<keyword evidence="7" id="KW-0998">Cell outer membrane</keyword>
<evidence type="ECO:0000256" key="1">
    <source>
        <dbReference type="ARBA" id="ARBA00004442"/>
    </source>
</evidence>
<comment type="similarity">
    <text evidence="2">Belongs to the outer membrane factor (OMF) (TC 1.B.17) family.</text>
</comment>
<protein>
    <submittedName>
        <fullName evidence="9">Outer membrane protein</fullName>
    </submittedName>
</protein>
<gene>
    <name evidence="9" type="ORF">SAMN05421789_105118</name>
</gene>
<keyword evidence="8" id="KW-0732">Signal</keyword>
<dbReference type="STRING" id="713588.SAMN05421789_105118"/>
<evidence type="ECO:0000256" key="8">
    <source>
        <dbReference type="SAM" id="SignalP"/>
    </source>
</evidence>
<keyword evidence="5" id="KW-0812">Transmembrane</keyword>
<dbReference type="Pfam" id="PF02321">
    <property type="entry name" value="OEP"/>
    <property type="match status" value="2"/>
</dbReference>
<dbReference type="OrthoDB" id="9811587at2"/>
<dbReference type="InterPro" id="IPR003423">
    <property type="entry name" value="OMP_efflux"/>
</dbReference>
<keyword evidence="6" id="KW-0472">Membrane</keyword>
<dbReference type="GO" id="GO:0015288">
    <property type="term" value="F:porin activity"/>
    <property type="evidence" value="ECO:0007669"/>
    <property type="project" value="TreeGrafter"/>
</dbReference>
<dbReference type="InterPro" id="IPR051906">
    <property type="entry name" value="TolC-like"/>
</dbReference>
<feature type="signal peptide" evidence="8">
    <location>
        <begin position="1"/>
        <end position="18"/>
    </location>
</feature>
<keyword evidence="4" id="KW-1134">Transmembrane beta strand</keyword>